<dbReference type="GO" id="GO:0005886">
    <property type="term" value="C:plasma membrane"/>
    <property type="evidence" value="ECO:0007669"/>
    <property type="project" value="UniProtKB-SubCell"/>
</dbReference>
<dbReference type="SUPFAM" id="SSF161098">
    <property type="entry name" value="MetI-like"/>
    <property type="match status" value="1"/>
</dbReference>
<comment type="subcellular location">
    <subcellularLocation>
        <location evidence="1 7">Cell membrane</location>
        <topology evidence="1 7">Multi-pass membrane protein</topology>
    </subcellularLocation>
</comment>
<dbReference type="Pfam" id="PF19300">
    <property type="entry name" value="BPD_transp_1_N"/>
    <property type="match status" value="1"/>
</dbReference>
<feature type="transmembrane region" description="Helical" evidence="7">
    <location>
        <begin position="101"/>
        <end position="124"/>
    </location>
</feature>
<evidence type="ECO:0000256" key="5">
    <source>
        <dbReference type="ARBA" id="ARBA00022989"/>
    </source>
</evidence>
<keyword evidence="3" id="KW-1003">Cell membrane</keyword>
<evidence type="ECO:0000256" key="3">
    <source>
        <dbReference type="ARBA" id="ARBA00022475"/>
    </source>
</evidence>
<dbReference type="PANTHER" id="PTHR43163">
    <property type="entry name" value="DIPEPTIDE TRANSPORT SYSTEM PERMEASE PROTEIN DPPB-RELATED"/>
    <property type="match status" value="1"/>
</dbReference>
<keyword evidence="5 7" id="KW-1133">Transmembrane helix</keyword>
<evidence type="ECO:0000313" key="11">
    <source>
        <dbReference type="Proteomes" id="UP000253094"/>
    </source>
</evidence>
<dbReference type="PANTHER" id="PTHR43163:SF3">
    <property type="entry name" value="PEPTIDE ABC TRANSPORTER PERMEASE PROTEIN"/>
    <property type="match status" value="1"/>
</dbReference>
<name>A0A367FG39_9ACTN</name>
<accession>A0A367FG39</accession>
<dbReference type="Pfam" id="PF00528">
    <property type="entry name" value="BPD_transp_1"/>
    <property type="match status" value="1"/>
</dbReference>
<keyword evidence="8" id="KW-0732">Signal</keyword>
<sequence length="317" mass="32100">MSWAVYLGRRLAGAAVTLVLLSCAVFAATAVLPGDAVSAVAGPDASAAERARVRAALGLDRPVAARYADWAYRAVHGDLGTGFVGHRPVADVLAGRLPNSLLLAGLTLALAAPLAVGLGLSAGLRAGRGADRLISTLAQVAAGVPEFVAAALLIAVLSVRLDLLPRVSLVPLGGGPLDAPRGLVLPVLTLAAVGTAVATRLIRVSAADVATSPYVETARLNGVRGVRLALRHVLPNAAGPAVQALTLTTGVLVGGAVVVESVFDYPGIGRELQRAVAARDVPMVQGIATTLVAVMLLILLLGDVCGWLLDPARGEPR</sequence>
<feature type="transmembrane region" description="Helical" evidence="7">
    <location>
        <begin position="179"/>
        <end position="198"/>
    </location>
</feature>
<dbReference type="AlphaFoldDB" id="A0A367FG39"/>
<dbReference type="OrthoDB" id="9778910at2"/>
<feature type="transmembrane region" description="Helical" evidence="7">
    <location>
        <begin position="241"/>
        <end position="263"/>
    </location>
</feature>
<evidence type="ECO:0000256" key="4">
    <source>
        <dbReference type="ARBA" id="ARBA00022692"/>
    </source>
</evidence>
<feature type="domain" description="ABC transmembrane type-1" evidence="9">
    <location>
        <begin position="97"/>
        <end position="302"/>
    </location>
</feature>
<dbReference type="Proteomes" id="UP000253094">
    <property type="component" value="Unassembled WGS sequence"/>
</dbReference>
<dbReference type="Gene3D" id="1.10.3720.10">
    <property type="entry name" value="MetI-like"/>
    <property type="match status" value="1"/>
</dbReference>
<dbReference type="InterPro" id="IPR000515">
    <property type="entry name" value="MetI-like"/>
</dbReference>
<dbReference type="RefSeq" id="WP_114030897.1">
    <property type="nucleotide sequence ID" value="NZ_QOIL01000013.1"/>
</dbReference>
<evidence type="ECO:0000256" key="2">
    <source>
        <dbReference type="ARBA" id="ARBA00022448"/>
    </source>
</evidence>
<proteinExistence type="inferred from homology"/>
<evidence type="ECO:0000256" key="6">
    <source>
        <dbReference type="ARBA" id="ARBA00023136"/>
    </source>
</evidence>
<feature type="transmembrane region" description="Helical" evidence="7">
    <location>
        <begin position="283"/>
        <end position="309"/>
    </location>
</feature>
<organism evidence="10 11">
    <name type="scientific">Sphaerisporangium album</name>
    <dbReference type="NCBI Taxonomy" id="509200"/>
    <lineage>
        <taxon>Bacteria</taxon>
        <taxon>Bacillati</taxon>
        <taxon>Actinomycetota</taxon>
        <taxon>Actinomycetes</taxon>
        <taxon>Streptosporangiales</taxon>
        <taxon>Streptosporangiaceae</taxon>
        <taxon>Sphaerisporangium</taxon>
    </lineage>
</organism>
<dbReference type="GO" id="GO:0055085">
    <property type="term" value="P:transmembrane transport"/>
    <property type="evidence" value="ECO:0007669"/>
    <property type="project" value="InterPro"/>
</dbReference>
<feature type="chain" id="PRO_5016977243" evidence="8">
    <location>
        <begin position="28"/>
        <end position="317"/>
    </location>
</feature>
<keyword evidence="2 7" id="KW-0813">Transport</keyword>
<comment type="similarity">
    <text evidence="7">Belongs to the binding-protein-dependent transport system permease family.</text>
</comment>
<evidence type="ECO:0000256" key="8">
    <source>
        <dbReference type="SAM" id="SignalP"/>
    </source>
</evidence>
<dbReference type="InterPro" id="IPR035906">
    <property type="entry name" value="MetI-like_sf"/>
</dbReference>
<reference evidence="10 11" key="1">
    <citation type="submission" date="2018-06" db="EMBL/GenBank/DDBJ databases">
        <title>Sphaerisporangium craniellae sp. nov., isolated from a marine sponge in the South China Sea.</title>
        <authorList>
            <person name="Li L."/>
        </authorList>
    </citation>
    <scope>NUCLEOTIDE SEQUENCE [LARGE SCALE GENOMIC DNA]</scope>
    <source>
        <strain evidence="10 11">CCTCC AA 208026</strain>
    </source>
</reference>
<feature type="signal peptide" evidence="8">
    <location>
        <begin position="1"/>
        <end position="27"/>
    </location>
</feature>
<keyword evidence="4 7" id="KW-0812">Transmembrane</keyword>
<dbReference type="InterPro" id="IPR045621">
    <property type="entry name" value="BPD_transp_1_N"/>
</dbReference>
<keyword evidence="11" id="KW-1185">Reference proteome</keyword>
<gene>
    <name evidence="10" type="ORF">DQ384_22720</name>
</gene>
<dbReference type="CDD" id="cd06261">
    <property type="entry name" value="TM_PBP2"/>
    <property type="match status" value="1"/>
</dbReference>
<protein>
    <submittedName>
        <fullName evidence="10">ABC transporter permease</fullName>
    </submittedName>
</protein>
<evidence type="ECO:0000313" key="10">
    <source>
        <dbReference type="EMBL" id="RCG28570.1"/>
    </source>
</evidence>
<evidence type="ECO:0000256" key="7">
    <source>
        <dbReference type="RuleBase" id="RU363032"/>
    </source>
</evidence>
<evidence type="ECO:0000256" key="1">
    <source>
        <dbReference type="ARBA" id="ARBA00004651"/>
    </source>
</evidence>
<keyword evidence="6 7" id="KW-0472">Membrane</keyword>
<dbReference type="EMBL" id="QOIL01000013">
    <property type="protein sequence ID" value="RCG28570.1"/>
    <property type="molecule type" value="Genomic_DNA"/>
</dbReference>
<evidence type="ECO:0000259" key="9">
    <source>
        <dbReference type="PROSITE" id="PS50928"/>
    </source>
</evidence>
<comment type="caution">
    <text evidence="10">The sequence shown here is derived from an EMBL/GenBank/DDBJ whole genome shotgun (WGS) entry which is preliminary data.</text>
</comment>
<dbReference type="PROSITE" id="PS50928">
    <property type="entry name" value="ABC_TM1"/>
    <property type="match status" value="1"/>
</dbReference>
<feature type="transmembrane region" description="Helical" evidence="7">
    <location>
        <begin position="136"/>
        <end position="159"/>
    </location>
</feature>